<name>A0A8S5PZ47_9CAUD</name>
<dbReference type="EMBL" id="BK015547">
    <property type="protein sequence ID" value="DAE12310.1"/>
    <property type="molecule type" value="Genomic_DNA"/>
</dbReference>
<evidence type="ECO:0008006" key="2">
    <source>
        <dbReference type="Google" id="ProtNLM"/>
    </source>
</evidence>
<accession>A0A8S5PZ47</accession>
<evidence type="ECO:0000313" key="1">
    <source>
        <dbReference type="EMBL" id="DAE12310.1"/>
    </source>
</evidence>
<organism evidence="1">
    <name type="scientific">Myoviridae sp. ctQYc56</name>
    <dbReference type="NCBI Taxonomy" id="2825100"/>
    <lineage>
        <taxon>Viruses</taxon>
        <taxon>Duplodnaviria</taxon>
        <taxon>Heunggongvirae</taxon>
        <taxon>Uroviricota</taxon>
        <taxon>Caudoviricetes</taxon>
    </lineage>
</organism>
<proteinExistence type="predicted"/>
<reference evidence="1" key="1">
    <citation type="journal article" date="2021" name="Proc. Natl. Acad. Sci. U.S.A.">
        <title>A Catalog of Tens of Thousands of Viruses from Human Metagenomes Reveals Hidden Associations with Chronic Diseases.</title>
        <authorList>
            <person name="Tisza M.J."/>
            <person name="Buck C.B."/>
        </authorList>
    </citation>
    <scope>NUCLEOTIDE SEQUENCE</scope>
    <source>
        <strain evidence="1">CtQYc56</strain>
    </source>
</reference>
<sequence length="393" mass="43469">MKLDKRLVALINSKAGSGGKIDLTNFYTKEETGDLLNNKVDKVSGKGLSTNDYTTAEKNKLAGIATGANKTVVDSDISTTSTNPVQSKAVGLKFQDVDSEITGINSVLNSTADEIATIVNEYGSKNLADYSLIPNSTGGGITRKNNGDGSITYSGTSTLTTTTYLPLMAGQSLGAGTYIFTPNPTTTASYTYQMYKNGSYWKNFAVTQPIEITEAGKYSIGLALNSKAAISNTFKPMLRYAAIKDDTYVPYAMTNRELTEKVADTGWVEVDFPENTNFDPASHLQYRRCGNIVSFWGEFKIMSNEDSSIYMSLIFKNLPKEDVVPEWLSPDRFTDSNPSTYVAEQRDPQMWKPNVWEQVRVYRNGWVQIDFRTFSEEPLTTGKVHTLNVTYML</sequence>
<protein>
    <recommendedName>
        <fullName evidence="2">Tail fiber protein</fullName>
    </recommendedName>
</protein>